<dbReference type="GO" id="GO:0031514">
    <property type="term" value="C:motile cilium"/>
    <property type="evidence" value="ECO:0007669"/>
    <property type="project" value="UniProtKB-SubCell"/>
</dbReference>
<protein>
    <recommendedName>
        <fullName evidence="2">MORN repeat-containing protein 5</fullName>
    </recommendedName>
</protein>
<keyword evidence="5" id="KW-0969">Cilium</keyword>
<evidence type="ECO:0000256" key="5">
    <source>
        <dbReference type="ARBA" id="ARBA00023069"/>
    </source>
</evidence>
<dbReference type="Proteomes" id="UP000299102">
    <property type="component" value="Unassembled WGS sequence"/>
</dbReference>
<evidence type="ECO:0000256" key="3">
    <source>
        <dbReference type="ARBA" id="ARBA00022737"/>
    </source>
</evidence>
<dbReference type="PANTHER" id="PTHR46437">
    <property type="entry name" value="MORN REPEAT-CONTAINING PROTEIN 5"/>
    <property type="match status" value="1"/>
</dbReference>
<keyword evidence="8" id="KW-1185">Reference proteome</keyword>
<dbReference type="SUPFAM" id="SSF82185">
    <property type="entry name" value="Histone H3 K4-specific methyltransferase SET7/9 N-terminal domain"/>
    <property type="match status" value="1"/>
</dbReference>
<evidence type="ECO:0000256" key="6">
    <source>
        <dbReference type="ARBA" id="ARBA00023273"/>
    </source>
</evidence>
<evidence type="ECO:0000256" key="4">
    <source>
        <dbReference type="ARBA" id="ARBA00022846"/>
    </source>
</evidence>
<evidence type="ECO:0000313" key="8">
    <source>
        <dbReference type="Proteomes" id="UP000299102"/>
    </source>
</evidence>
<dbReference type="AlphaFoldDB" id="A0A4C1U026"/>
<name>A0A4C1U026_EUMVA</name>
<dbReference type="STRING" id="151549.A0A4C1U026"/>
<comment type="subcellular location">
    <subcellularLocation>
        <location evidence="1">Cell projection</location>
        <location evidence="1">Cilium</location>
        <location evidence="1">Flagellum</location>
    </subcellularLocation>
</comment>
<proteinExistence type="predicted"/>
<evidence type="ECO:0000256" key="2">
    <source>
        <dbReference type="ARBA" id="ARBA00016322"/>
    </source>
</evidence>
<dbReference type="OrthoDB" id="300500at2759"/>
<organism evidence="7 8">
    <name type="scientific">Eumeta variegata</name>
    <name type="common">Bagworm moth</name>
    <name type="synonym">Eumeta japonica</name>
    <dbReference type="NCBI Taxonomy" id="151549"/>
    <lineage>
        <taxon>Eukaryota</taxon>
        <taxon>Metazoa</taxon>
        <taxon>Ecdysozoa</taxon>
        <taxon>Arthropoda</taxon>
        <taxon>Hexapoda</taxon>
        <taxon>Insecta</taxon>
        <taxon>Pterygota</taxon>
        <taxon>Neoptera</taxon>
        <taxon>Endopterygota</taxon>
        <taxon>Lepidoptera</taxon>
        <taxon>Glossata</taxon>
        <taxon>Ditrysia</taxon>
        <taxon>Tineoidea</taxon>
        <taxon>Psychidae</taxon>
        <taxon>Oiketicinae</taxon>
        <taxon>Eumeta</taxon>
    </lineage>
</organism>
<dbReference type="EMBL" id="BGZK01000105">
    <property type="protein sequence ID" value="GBP19206.1"/>
    <property type="molecule type" value="Genomic_DNA"/>
</dbReference>
<keyword evidence="6" id="KW-0966">Cell projection</keyword>
<keyword evidence="3" id="KW-0677">Repeat</keyword>
<dbReference type="InterPro" id="IPR042814">
    <property type="entry name" value="Morn5"/>
</dbReference>
<dbReference type="Gene3D" id="2.20.110.10">
    <property type="entry name" value="Histone H3 K4-specific methyltransferase SET7/9 N-terminal domain"/>
    <property type="match status" value="1"/>
</dbReference>
<evidence type="ECO:0000256" key="1">
    <source>
        <dbReference type="ARBA" id="ARBA00004230"/>
    </source>
</evidence>
<sequence>MDQEEKRNEEEHLNKCWLENRSENCMHNETKRRSLWDQLKATARSEEEQCKVTKSDILLDSRPTEFFCTGSKYTGMWDTIGMNGRGVYTLPNGASYKGGMKDGMFEGAGILTFADGAKVQGTWRRNELVRRSIVFSDGLKYHESDWNYCRVPDRRFQIEHDHGLQTAGQSYMTNRQPTRTVPHGMFDVEDGFYDPKTKVVHDPRDMSSIIRAPTSKEQRWMIKNCRTAPDCYRGPCLHLYKEWTEPTIFGPPKAEADKCLRKTVTIDHP</sequence>
<accession>A0A4C1U026</accession>
<keyword evidence="4" id="KW-0282">Flagellum</keyword>
<evidence type="ECO:0000313" key="7">
    <source>
        <dbReference type="EMBL" id="GBP19206.1"/>
    </source>
</evidence>
<gene>
    <name evidence="7" type="primary">morn5</name>
    <name evidence="7" type="ORF">EVAR_11528_1</name>
</gene>
<reference evidence="7 8" key="1">
    <citation type="journal article" date="2019" name="Commun. Biol.">
        <title>The bagworm genome reveals a unique fibroin gene that provides high tensile strength.</title>
        <authorList>
            <person name="Kono N."/>
            <person name="Nakamura H."/>
            <person name="Ohtoshi R."/>
            <person name="Tomita M."/>
            <person name="Numata K."/>
            <person name="Arakawa K."/>
        </authorList>
    </citation>
    <scope>NUCLEOTIDE SEQUENCE [LARGE SCALE GENOMIC DNA]</scope>
</reference>
<comment type="caution">
    <text evidence="7">The sequence shown here is derived from an EMBL/GenBank/DDBJ whole genome shotgun (WGS) entry which is preliminary data.</text>
</comment>
<dbReference type="PANTHER" id="PTHR46437:SF1">
    <property type="entry name" value="MORN REPEAT-CONTAINING PROTEIN 5"/>
    <property type="match status" value="1"/>
</dbReference>
<dbReference type="InterPro" id="IPR003409">
    <property type="entry name" value="MORN"/>
</dbReference>
<dbReference type="Pfam" id="PF02493">
    <property type="entry name" value="MORN"/>
    <property type="match status" value="2"/>
</dbReference>